<dbReference type="InterPro" id="IPR005656">
    <property type="entry name" value="MmgE_PrpD"/>
</dbReference>
<dbReference type="SUPFAM" id="SSF103378">
    <property type="entry name" value="2-methylcitrate dehydratase PrpD"/>
    <property type="match status" value="1"/>
</dbReference>
<evidence type="ECO:0000313" key="4">
    <source>
        <dbReference type="EMBL" id="KAF2021035.1"/>
    </source>
</evidence>
<dbReference type="Pfam" id="PF03972">
    <property type="entry name" value="MmgE_PrpD_N"/>
    <property type="match status" value="1"/>
</dbReference>
<dbReference type="OrthoDB" id="10267976at2759"/>
<dbReference type="InterPro" id="IPR045336">
    <property type="entry name" value="MmgE_PrpD_N"/>
</dbReference>
<accession>A0A6A5Y650</accession>
<dbReference type="Gene3D" id="1.10.4100.10">
    <property type="entry name" value="2-methylcitrate dehydratase PrpD"/>
    <property type="match status" value="1"/>
</dbReference>
<dbReference type="PANTHER" id="PTHR16943:SF8">
    <property type="entry name" value="2-METHYLCITRATE DEHYDRATASE"/>
    <property type="match status" value="1"/>
</dbReference>
<reference evidence="4" key="1">
    <citation type="journal article" date="2020" name="Stud. Mycol.">
        <title>101 Dothideomycetes genomes: a test case for predicting lifestyles and emergence of pathogens.</title>
        <authorList>
            <person name="Haridas S."/>
            <person name="Albert R."/>
            <person name="Binder M."/>
            <person name="Bloem J."/>
            <person name="Labutti K."/>
            <person name="Salamov A."/>
            <person name="Andreopoulos B."/>
            <person name="Baker S."/>
            <person name="Barry K."/>
            <person name="Bills G."/>
            <person name="Bluhm B."/>
            <person name="Cannon C."/>
            <person name="Castanera R."/>
            <person name="Culley D."/>
            <person name="Daum C."/>
            <person name="Ezra D."/>
            <person name="Gonzalez J."/>
            <person name="Henrissat B."/>
            <person name="Kuo A."/>
            <person name="Liang C."/>
            <person name="Lipzen A."/>
            <person name="Lutzoni F."/>
            <person name="Magnuson J."/>
            <person name="Mondo S."/>
            <person name="Nolan M."/>
            <person name="Ohm R."/>
            <person name="Pangilinan J."/>
            <person name="Park H.-J."/>
            <person name="Ramirez L."/>
            <person name="Alfaro M."/>
            <person name="Sun H."/>
            <person name="Tritt A."/>
            <person name="Yoshinaga Y."/>
            <person name="Zwiers L.-H."/>
            <person name="Turgeon B."/>
            <person name="Goodwin S."/>
            <person name="Spatafora J."/>
            <person name="Crous P."/>
            <person name="Grigoriev I."/>
        </authorList>
    </citation>
    <scope>NUCLEOTIDE SEQUENCE</scope>
    <source>
        <strain evidence="4">CBS 175.79</strain>
    </source>
</reference>
<evidence type="ECO:0000313" key="5">
    <source>
        <dbReference type="Proteomes" id="UP000799778"/>
    </source>
</evidence>
<dbReference type="InterPro" id="IPR042188">
    <property type="entry name" value="MmgE/PrpD_sf_2"/>
</dbReference>
<feature type="domain" description="MmgE/PrpD C-terminal" evidence="3">
    <location>
        <begin position="282"/>
        <end position="449"/>
    </location>
</feature>
<evidence type="ECO:0000259" key="3">
    <source>
        <dbReference type="Pfam" id="PF19305"/>
    </source>
</evidence>
<evidence type="ECO:0000256" key="1">
    <source>
        <dbReference type="ARBA" id="ARBA00006174"/>
    </source>
</evidence>
<keyword evidence="5" id="KW-1185">Reference proteome</keyword>
<evidence type="ECO:0000259" key="2">
    <source>
        <dbReference type="Pfam" id="PF03972"/>
    </source>
</evidence>
<dbReference type="RefSeq" id="XP_033389374.1">
    <property type="nucleotide sequence ID" value="XM_033521098.1"/>
</dbReference>
<dbReference type="Gene3D" id="3.30.1330.120">
    <property type="entry name" value="2-methylcitrate dehydratase PrpD"/>
    <property type="match status" value="1"/>
</dbReference>
<name>A0A6A5Y650_9PLEO</name>
<dbReference type="GO" id="GO:0016829">
    <property type="term" value="F:lyase activity"/>
    <property type="evidence" value="ECO:0007669"/>
    <property type="project" value="InterPro"/>
</dbReference>
<dbReference type="InterPro" id="IPR036148">
    <property type="entry name" value="MmgE/PrpD_sf"/>
</dbReference>
<dbReference type="EMBL" id="ML978066">
    <property type="protein sequence ID" value="KAF2021035.1"/>
    <property type="molecule type" value="Genomic_DNA"/>
</dbReference>
<dbReference type="PANTHER" id="PTHR16943">
    <property type="entry name" value="2-METHYLCITRATE DEHYDRATASE-RELATED"/>
    <property type="match status" value="1"/>
</dbReference>
<dbReference type="InterPro" id="IPR045337">
    <property type="entry name" value="MmgE_PrpD_C"/>
</dbReference>
<dbReference type="Proteomes" id="UP000799778">
    <property type="component" value="Unassembled WGS sequence"/>
</dbReference>
<dbReference type="AlphaFoldDB" id="A0A6A5Y650"/>
<dbReference type="GeneID" id="54278495"/>
<comment type="similarity">
    <text evidence="1">Belongs to the PrpD family.</text>
</comment>
<feature type="domain" description="MmgE/PrpD N-terminal" evidence="2">
    <location>
        <begin position="9"/>
        <end position="254"/>
    </location>
</feature>
<sequence length="478" mass="50642">MATSTVTSEFANFFSNLQLHDIPPNIRTAASSLLLDTLTCMQAASSAAPAQRIKDLSQMFQGPGYGSLVGSSLPVGTARALYANARLGNLLDLDETYPVGVHFGVGAVCAAIVAAEAEERSGADLITGIVAGYEAGARLASAIGPMMEVRDGEVKGFASIWGVAAPVVVAACVGYARVVNIDAAGLSQALGIACSNIPLPIGNRWSEAIDLPDCKYCDAGWCAVTGQHGVVAAKAGLTGFSNILDGAVGVIEACGAAMPLKDSLTSGLGERWHLADITYKPWPTCRFMHAPMTALDRLLQRLRPMPDEIDEVVIYTGPLANSARFRNVAPKTFGSYSFSYQHAVAMMILGVPAGAMWFDADIAESTAALKLRQRVRIERFGAGDTFARDMVDNQIRKMPGAATITIRGQAWTESSDYAAGDPWDVQTLFDWASVKSKFTSLASDVTGAQQLLDWITQIESTATLEPLSAFIRAGPVNH</sequence>
<dbReference type="Pfam" id="PF19305">
    <property type="entry name" value="MmgE_PrpD_C"/>
    <property type="match status" value="1"/>
</dbReference>
<proteinExistence type="inferred from homology"/>
<protein>
    <submittedName>
        <fullName evidence="4">2-methylcitrate dehydratase PrpD</fullName>
    </submittedName>
</protein>
<dbReference type="InterPro" id="IPR042183">
    <property type="entry name" value="MmgE/PrpD_sf_1"/>
</dbReference>
<gene>
    <name evidence="4" type="ORF">BU24DRAFT_13702</name>
</gene>
<organism evidence="4 5">
    <name type="scientific">Aaosphaeria arxii CBS 175.79</name>
    <dbReference type="NCBI Taxonomy" id="1450172"/>
    <lineage>
        <taxon>Eukaryota</taxon>
        <taxon>Fungi</taxon>
        <taxon>Dikarya</taxon>
        <taxon>Ascomycota</taxon>
        <taxon>Pezizomycotina</taxon>
        <taxon>Dothideomycetes</taxon>
        <taxon>Pleosporomycetidae</taxon>
        <taxon>Pleosporales</taxon>
        <taxon>Pleosporales incertae sedis</taxon>
        <taxon>Aaosphaeria</taxon>
    </lineage>
</organism>